<keyword evidence="2" id="KW-1185">Reference proteome</keyword>
<reference evidence="2" key="1">
    <citation type="journal article" date="2012" name="PLoS Genet.">
        <title>The genomes of the fungal plant pathogens Cladosporium fulvum and Dothistroma septosporum reveal adaptation to different hosts and lifestyles but also signatures of common ancestry.</title>
        <authorList>
            <person name="de Wit P.J.G.M."/>
            <person name="van der Burgt A."/>
            <person name="Oekmen B."/>
            <person name="Stergiopoulos I."/>
            <person name="Abd-Elsalam K.A."/>
            <person name="Aerts A.L."/>
            <person name="Bahkali A.H."/>
            <person name="Beenen H.G."/>
            <person name="Chettri P."/>
            <person name="Cox M.P."/>
            <person name="Datema E."/>
            <person name="de Vries R.P."/>
            <person name="Dhillon B."/>
            <person name="Ganley A.R."/>
            <person name="Griffiths S.A."/>
            <person name="Guo Y."/>
            <person name="Hamelin R.C."/>
            <person name="Henrissat B."/>
            <person name="Kabir M.S."/>
            <person name="Jashni M.K."/>
            <person name="Kema G."/>
            <person name="Klaubauf S."/>
            <person name="Lapidus A."/>
            <person name="Levasseur A."/>
            <person name="Lindquist E."/>
            <person name="Mehrabi R."/>
            <person name="Ohm R.A."/>
            <person name="Owen T.J."/>
            <person name="Salamov A."/>
            <person name="Schwelm A."/>
            <person name="Schijlen E."/>
            <person name="Sun H."/>
            <person name="van den Burg H.A."/>
            <person name="van Ham R.C.H.J."/>
            <person name="Zhang S."/>
            <person name="Goodwin S.B."/>
            <person name="Grigoriev I.V."/>
            <person name="Collemare J."/>
            <person name="Bradshaw R.E."/>
        </authorList>
    </citation>
    <scope>NUCLEOTIDE SEQUENCE [LARGE SCALE GENOMIC DNA]</scope>
    <source>
        <strain evidence="2">NZE10 / CBS 128990</strain>
    </source>
</reference>
<organism evidence="1 2">
    <name type="scientific">Dothistroma septosporum (strain NZE10 / CBS 128990)</name>
    <name type="common">Red band needle blight fungus</name>
    <name type="synonym">Mycosphaerella pini</name>
    <dbReference type="NCBI Taxonomy" id="675120"/>
    <lineage>
        <taxon>Eukaryota</taxon>
        <taxon>Fungi</taxon>
        <taxon>Dikarya</taxon>
        <taxon>Ascomycota</taxon>
        <taxon>Pezizomycotina</taxon>
        <taxon>Dothideomycetes</taxon>
        <taxon>Dothideomycetidae</taxon>
        <taxon>Mycosphaerellales</taxon>
        <taxon>Mycosphaerellaceae</taxon>
        <taxon>Dothistroma</taxon>
    </lineage>
</organism>
<proteinExistence type="predicted"/>
<dbReference type="SUPFAM" id="SSF52047">
    <property type="entry name" value="RNI-like"/>
    <property type="match status" value="1"/>
</dbReference>
<dbReference type="HOGENOM" id="CLU_723666_0_0_1"/>
<dbReference type="Proteomes" id="UP000016933">
    <property type="component" value="Unassembled WGS sequence"/>
</dbReference>
<dbReference type="EMBL" id="KB446545">
    <property type="protein sequence ID" value="EME39250.1"/>
    <property type="molecule type" value="Genomic_DNA"/>
</dbReference>
<evidence type="ECO:0008006" key="3">
    <source>
        <dbReference type="Google" id="ProtNLM"/>
    </source>
</evidence>
<dbReference type="Gene3D" id="3.80.10.10">
    <property type="entry name" value="Ribonuclease Inhibitor"/>
    <property type="match status" value="1"/>
</dbReference>
<evidence type="ECO:0000313" key="1">
    <source>
        <dbReference type="EMBL" id="EME39250.1"/>
    </source>
</evidence>
<accession>M2YK32</accession>
<reference evidence="1 2" key="2">
    <citation type="journal article" date="2012" name="PLoS Pathog.">
        <title>Diverse lifestyles and strategies of plant pathogenesis encoded in the genomes of eighteen Dothideomycetes fungi.</title>
        <authorList>
            <person name="Ohm R.A."/>
            <person name="Feau N."/>
            <person name="Henrissat B."/>
            <person name="Schoch C.L."/>
            <person name="Horwitz B.A."/>
            <person name="Barry K.W."/>
            <person name="Condon B.J."/>
            <person name="Copeland A.C."/>
            <person name="Dhillon B."/>
            <person name="Glaser F."/>
            <person name="Hesse C.N."/>
            <person name="Kosti I."/>
            <person name="LaButti K."/>
            <person name="Lindquist E.A."/>
            <person name="Lucas S."/>
            <person name="Salamov A.A."/>
            <person name="Bradshaw R.E."/>
            <person name="Ciuffetti L."/>
            <person name="Hamelin R.C."/>
            <person name="Kema G.H.J."/>
            <person name="Lawrence C."/>
            <person name="Scott J.A."/>
            <person name="Spatafora J.W."/>
            <person name="Turgeon B.G."/>
            <person name="de Wit P.J.G.M."/>
            <person name="Zhong S."/>
            <person name="Goodwin S.B."/>
            <person name="Grigoriev I.V."/>
        </authorList>
    </citation>
    <scope>NUCLEOTIDE SEQUENCE [LARGE SCALE GENOMIC DNA]</scope>
    <source>
        <strain evidence="2">NZE10 / CBS 128990</strain>
    </source>
</reference>
<gene>
    <name evidence="1" type="ORF">DOTSEDRAFT_83067</name>
</gene>
<dbReference type="AlphaFoldDB" id="M2YK32"/>
<sequence length="382" mass="43762">MSDLELPPMWRLSEELIAIIVDFVLHHPSNTGPHDTSDVRSLRLAHPRFAQSSSIQRALFRKVCLSARYPRRDVRAFTSIAGSVKTVVFETMQLVPATGPQENPLRAGYWGRQTRIWTAAKEYVDSGRAESDWIEVLRSISILDTVVVSAPQRQVVRRRAKLEMAEAVPNDWLLSVALNCLSTANIKPRKMVLHDEDGVSYIGWRNVQDWGIVDLSQVENLDLVSWFDTTHLLSRSASSLKTLRISANSPWPTSDWHVSLNALQDLSLYDMSITPWTLIPFLQQCSYLRWLSLNDTPLQGRRFLRDWRPIFDAIRTHPSRMHVFIKGCLFVVEEGALTIDHHTSQAPVEKHHKTVDDRVAYEIERYISNAGDWDLKEFEGLL</sequence>
<dbReference type="OrthoDB" id="10597510at2759"/>
<protein>
    <recommendedName>
        <fullName evidence="3">F-box domain-containing protein</fullName>
    </recommendedName>
</protein>
<dbReference type="InterPro" id="IPR032675">
    <property type="entry name" value="LRR_dom_sf"/>
</dbReference>
<evidence type="ECO:0000313" key="2">
    <source>
        <dbReference type="Proteomes" id="UP000016933"/>
    </source>
</evidence>
<name>M2YK32_DOTSN</name>